<dbReference type="AlphaFoldDB" id="A0A512NT14"/>
<accession>A0A512NT14</accession>
<reference evidence="1 2" key="1">
    <citation type="submission" date="2019-07" db="EMBL/GenBank/DDBJ databases">
        <title>Whole genome shotgun sequence of Reyranella soli NBRC 108950.</title>
        <authorList>
            <person name="Hosoyama A."/>
            <person name="Uohara A."/>
            <person name="Ohji S."/>
            <person name="Ichikawa N."/>
        </authorList>
    </citation>
    <scope>NUCLEOTIDE SEQUENCE [LARGE SCALE GENOMIC DNA]</scope>
    <source>
        <strain evidence="1 2">NBRC 108950</strain>
    </source>
</reference>
<protein>
    <submittedName>
        <fullName evidence="1">Uncharacterized protein</fullName>
    </submittedName>
</protein>
<dbReference type="OrthoDB" id="8154007at2"/>
<proteinExistence type="predicted"/>
<organism evidence="1 2">
    <name type="scientific">Reyranella soli</name>
    <dbReference type="NCBI Taxonomy" id="1230389"/>
    <lineage>
        <taxon>Bacteria</taxon>
        <taxon>Pseudomonadati</taxon>
        <taxon>Pseudomonadota</taxon>
        <taxon>Alphaproteobacteria</taxon>
        <taxon>Hyphomicrobiales</taxon>
        <taxon>Reyranellaceae</taxon>
        <taxon>Reyranella</taxon>
    </lineage>
</organism>
<dbReference type="RefSeq" id="WP_147157332.1">
    <property type="nucleotide sequence ID" value="NZ_BKAJ01000299.1"/>
</dbReference>
<keyword evidence="2" id="KW-1185">Reference proteome</keyword>
<dbReference type="Proteomes" id="UP000321058">
    <property type="component" value="Unassembled WGS sequence"/>
</dbReference>
<evidence type="ECO:0000313" key="2">
    <source>
        <dbReference type="Proteomes" id="UP000321058"/>
    </source>
</evidence>
<gene>
    <name evidence="1" type="ORF">RSO01_92350</name>
</gene>
<name>A0A512NT14_9HYPH</name>
<dbReference type="EMBL" id="BKAJ01000299">
    <property type="protein sequence ID" value="GEP62069.1"/>
    <property type="molecule type" value="Genomic_DNA"/>
</dbReference>
<sequence length="297" mass="31685">MAAAALGCSSRKEFCARFRSVNPKTQCDLDRMNKWVQGRSLPRAPSVYADLAAVIGSTKPGRWVADCSPDAFAAELMVLTKADAATLAVPENLSRRGNPRAAGLLGGVTTLTGAFAAYSLAWSPPFLGRVVRGFLRLAAGKNGPLIATYTETFQGRHLHMSAEVWIGGRAMHFLVRDPDGDMPAFISLQLPGPPANVLCGVMSGVAFIAHEPLPSASPIVFIRVPDTPSLEATNRFFDPAPGTVAADLVELGLNVPEADRLDAFTRKFVGKRPTQVTPQDQVTFASMLNREPLEAAG</sequence>
<comment type="caution">
    <text evidence="1">The sequence shown here is derived from an EMBL/GenBank/DDBJ whole genome shotgun (WGS) entry which is preliminary data.</text>
</comment>
<evidence type="ECO:0000313" key="1">
    <source>
        <dbReference type="EMBL" id="GEP62069.1"/>
    </source>
</evidence>